<evidence type="ECO:0008006" key="3">
    <source>
        <dbReference type="Google" id="ProtNLM"/>
    </source>
</evidence>
<evidence type="ECO:0000313" key="1">
    <source>
        <dbReference type="EMBL" id="QIK41000.1"/>
    </source>
</evidence>
<organism evidence="1 2">
    <name type="scientific">Pontivivens nitratireducens</name>
    <dbReference type="NCBI Taxonomy" id="2758038"/>
    <lineage>
        <taxon>Bacteria</taxon>
        <taxon>Pseudomonadati</taxon>
        <taxon>Pseudomonadota</taxon>
        <taxon>Alphaproteobacteria</taxon>
        <taxon>Rhodobacterales</taxon>
        <taxon>Paracoccaceae</taxon>
        <taxon>Pontivivens</taxon>
    </lineage>
</organism>
<accession>A0A6G7VM66</accession>
<dbReference type="InterPro" id="IPR007523">
    <property type="entry name" value="NDUFAF3/AAMDC"/>
</dbReference>
<name>A0A6G7VM66_9RHOB</name>
<dbReference type="EMBL" id="CP049811">
    <property type="protein sequence ID" value="QIK41000.1"/>
    <property type="molecule type" value="Genomic_DNA"/>
</dbReference>
<reference evidence="1 2" key="1">
    <citation type="submission" date="2020-03" db="EMBL/GenBank/DDBJ databases">
        <title>Complete genome sequence of Monaibacterium sp. ALG8 with diverse plasmids.</title>
        <authorList>
            <person name="Sun C."/>
        </authorList>
    </citation>
    <scope>NUCLEOTIDE SEQUENCE [LARGE SCALE GENOMIC DNA]</scope>
    <source>
        <strain evidence="1 2">ALG8</strain>
    </source>
</reference>
<dbReference type="PANTHER" id="PTHR21192">
    <property type="entry name" value="NUCLEAR PROTEIN E3-3"/>
    <property type="match status" value="1"/>
</dbReference>
<dbReference type="PANTHER" id="PTHR21192:SF2">
    <property type="entry name" value="NADH DEHYDROGENASE [UBIQUINONE] 1 ALPHA SUBCOMPLEX ASSEMBLY FACTOR 3"/>
    <property type="match status" value="1"/>
</dbReference>
<dbReference type="Pfam" id="PF04430">
    <property type="entry name" value="DUF498"/>
    <property type="match status" value="1"/>
</dbReference>
<evidence type="ECO:0000313" key="2">
    <source>
        <dbReference type="Proteomes" id="UP000500791"/>
    </source>
</evidence>
<keyword evidence="2" id="KW-1185">Reference proteome</keyword>
<dbReference type="Proteomes" id="UP000500791">
    <property type="component" value="Chromosome"/>
</dbReference>
<dbReference type="RefSeq" id="WP_166191053.1">
    <property type="nucleotide sequence ID" value="NZ_CP049811.1"/>
</dbReference>
<protein>
    <recommendedName>
        <fullName evidence="3">Mth938-like domain-containing protein</fullName>
    </recommendedName>
</protein>
<dbReference type="KEGG" id="mon:G8E03_09595"/>
<dbReference type="AlphaFoldDB" id="A0A6G7VM66"/>
<dbReference type="Gene3D" id="3.40.1230.10">
    <property type="entry name" value="MTH938-like"/>
    <property type="match status" value="1"/>
</dbReference>
<proteinExistence type="predicted"/>
<gene>
    <name evidence="1" type="ORF">G8E03_09595</name>
</gene>
<dbReference type="InterPro" id="IPR036748">
    <property type="entry name" value="MTH938-like_sf"/>
</dbReference>
<dbReference type="CDD" id="cd00248">
    <property type="entry name" value="Mth938-like"/>
    <property type="match status" value="1"/>
</dbReference>
<dbReference type="SUPFAM" id="SSF64076">
    <property type="entry name" value="MTH938-like"/>
    <property type="match status" value="1"/>
</dbReference>
<sequence>MQLNEISYQNARPVDGYGPGFFRVDGKVIEGPVALLPDGAGPWGGDAATFLAIADSIDVLFLGTGDEIANGPEDLVAELESAGIGVEVMSSPSACRTYNVLLSEGRRIAAALLPVTVT</sequence>